<dbReference type="AlphaFoldDB" id="A0A1T3P6D7"/>
<sequence length="371" mass="38225">MPGPTAPDARAPHPIGARVTHPPVGPRRRATSAVRRRAATLACALLVAGAALAGCGEGTADPKPAAPQADAPPVGVEQATRLLQEYSAANTRINTALDPTGVDAIEIPPASTGSKAGLQVAKTQAVAVPTTGYVHPRFVFPRQSGYPKFFVAITQLLQSDTVSPSPKYLLFVQERDGAPWKVAYYPFVTDRSEIPDLDQDAAGGAPAVTDGAGLLADPAALGRAYQDYAQGKRDPKVPLSPTKTLTGQLTGGWTAGVQALRAKGGILERTLAPDAPQYPTYLLRTRDGGVLAFTAVQVRDTMTSSGGKDGVPLDAGSREAALAGSPEGARAAQYVITRLIVSLSHIPPASAPGTGVQLIAYGDYALSVAAG</sequence>
<reference evidence="3 4" key="1">
    <citation type="submission" date="2017-03" db="EMBL/GenBank/DDBJ databases">
        <title>Draft genome sequence of Streptomyces scabrisporus NF3, endophyte isolated from Amphipterygium adstringens.</title>
        <authorList>
            <person name="Vazquez M."/>
            <person name="Ceapa C.D."/>
            <person name="Rodriguez Luna D."/>
            <person name="Sanchez Esquivel S."/>
        </authorList>
    </citation>
    <scope>NUCLEOTIDE SEQUENCE [LARGE SCALE GENOMIC DNA]</scope>
    <source>
        <strain evidence="3 4">NF3</strain>
    </source>
</reference>
<gene>
    <name evidence="3" type="ORF">B4N89_30170</name>
</gene>
<dbReference type="OrthoDB" id="3510378at2"/>
<evidence type="ECO:0000313" key="4">
    <source>
        <dbReference type="Proteomes" id="UP000190037"/>
    </source>
</evidence>
<dbReference type="STRING" id="159449.B4N89_30170"/>
<keyword evidence="4" id="KW-1185">Reference proteome</keyword>
<dbReference type="EMBL" id="MWQN01000001">
    <property type="protein sequence ID" value="OPC84624.1"/>
    <property type="molecule type" value="Genomic_DNA"/>
</dbReference>
<evidence type="ECO:0000259" key="2">
    <source>
        <dbReference type="Pfam" id="PF26366"/>
    </source>
</evidence>
<protein>
    <recommendedName>
        <fullName evidence="2">DUF8094 domain-containing protein</fullName>
    </recommendedName>
</protein>
<name>A0A1T3P6D7_9ACTN</name>
<dbReference type="RefSeq" id="WP_078978921.1">
    <property type="nucleotide sequence ID" value="NZ_MWQN01000001.1"/>
</dbReference>
<accession>A0A1T3P6D7</accession>
<organism evidence="3 4">
    <name type="scientific">Embleya scabrispora</name>
    <dbReference type="NCBI Taxonomy" id="159449"/>
    <lineage>
        <taxon>Bacteria</taxon>
        <taxon>Bacillati</taxon>
        <taxon>Actinomycetota</taxon>
        <taxon>Actinomycetes</taxon>
        <taxon>Kitasatosporales</taxon>
        <taxon>Streptomycetaceae</taxon>
        <taxon>Embleya</taxon>
    </lineage>
</organism>
<proteinExistence type="predicted"/>
<feature type="region of interest" description="Disordered" evidence="1">
    <location>
        <begin position="1"/>
        <end position="27"/>
    </location>
</feature>
<dbReference type="InterPro" id="IPR058407">
    <property type="entry name" value="DUF8094"/>
</dbReference>
<dbReference type="Proteomes" id="UP000190037">
    <property type="component" value="Unassembled WGS sequence"/>
</dbReference>
<evidence type="ECO:0000256" key="1">
    <source>
        <dbReference type="SAM" id="MobiDB-lite"/>
    </source>
</evidence>
<feature type="domain" description="DUF8094" evidence="2">
    <location>
        <begin position="74"/>
        <end position="362"/>
    </location>
</feature>
<dbReference type="Pfam" id="PF26366">
    <property type="entry name" value="DUF8094"/>
    <property type="match status" value="1"/>
</dbReference>
<comment type="caution">
    <text evidence="3">The sequence shown here is derived from an EMBL/GenBank/DDBJ whole genome shotgun (WGS) entry which is preliminary data.</text>
</comment>
<evidence type="ECO:0000313" key="3">
    <source>
        <dbReference type="EMBL" id="OPC84624.1"/>
    </source>
</evidence>